<comment type="caution">
    <text evidence="10">The sequence shown here is derived from an EMBL/GenBank/DDBJ whole genome shotgun (WGS) entry which is preliminary data.</text>
</comment>
<feature type="domain" description="Prepilin peptidase A24 N-terminal" evidence="9">
    <location>
        <begin position="13"/>
        <end position="94"/>
    </location>
</feature>
<gene>
    <name evidence="10" type="ORF">CO173_03460</name>
</gene>
<feature type="transmembrane region" description="Helical" evidence="7">
    <location>
        <begin position="6"/>
        <end position="27"/>
    </location>
</feature>
<evidence type="ECO:0000259" key="9">
    <source>
        <dbReference type="Pfam" id="PF06750"/>
    </source>
</evidence>
<feature type="transmembrane region" description="Helical" evidence="7">
    <location>
        <begin position="77"/>
        <end position="99"/>
    </location>
</feature>
<dbReference type="GO" id="GO:0005886">
    <property type="term" value="C:plasma membrane"/>
    <property type="evidence" value="ECO:0007669"/>
    <property type="project" value="UniProtKB-SubCell"/>
</dbReference>
<evidence type="ECO:0000256" key="3">
    <source>
        <dbReference type="ARBA" id="ARBA00022475"/>
    </source>
</evidence>
<name>A0A2M7XEA2_9BACT</name>
<keyword evidence="3" id="KW-1003">Cell membrane</keyword>
<proteinExistence type="inferred from homology"/>
<dbReference type="PANTHER" id="PTHR30487:SF0">
    <property type="entry name" value="PREPILIN LEADER PEPTIDASE_N-METHYLTRANSFERASE-RELATED"/>
    <property type="match status" value="1"/>
</dbReference>
<feature type="transmembrane region" description="Helical" evidence="7">
    <location>
        <begin position="145"/>
        <end position="176"/>
    </location>
</feature>
<evidence type="ECO:0000256" key="1">
    <source>
        <dbReference type="ARBA" id="ARBA00004651"/>
    </source>
</evidence>
<feature type="transmembrane region" description="Helical" evidence="7">
    <location>
        <begin position="111"/>
        <end position="133"/>
    </location>
</feature>
<feature type="transmembrane region" description="Helical" evidence="7">
    <location>
        <begin position="196"/>
        <end position="226"/>
    </location>
</feature>
<dbReference type="AlphaFoldDB" id="A0A2M7XEA2"/>
<comment type="subcellular location">
    <subcellularLocation>
        <location evidence="1">Cell membrane</location>
        <topology evidence="1">Multi-pass membrane protein</topology>
    </subcellularLocation>
</comment>
<evidence type="ECO:0008006" key="12">
    <source>
        <dbReference type="Google" id="ProtNLM"/>
    </source>
</evidence>
<evidence type="ECO:0000256" key="6">
    <source>
        <dbReference type="ARBA" id="ARBA00023136"/>
    </source>
</evidence>
<evidence type="ECO:0000259" key="8">
    <source>
        <dbReference type="Pfam" id="PF01478"/>
    </source>
</evidence>
<accession>A0A2M7XEA2</accession>
<dbReference type="InterPro" id="IPR050882">
    <property type="entry name" value="Prepilin_peptidase/N-MTase"/>
</dbReference>
<dbReference type="Proteomes" id="UP000231263">
    <property type="component" value="Unassembled WGS sequence"/>
</dbReference>
<dbReference type="GO" id="GO:0006465">
    <property type="term" value="P:signal peptide processing"/>
    <property type="evidence" value="ECO:0007669"/>
    <property type="project" value="TreeGrafter"/>
</dbReference>
<dbReference type="PANTHER" id="PTHR30487">
    <property type="entry name" value="TYPE 4 PREPILIN-LIKE PROTEINS LEADER PEPTIDE-PROCESSING ENZYME"/>
    <property type="match status" value="1"/>
</dbReference>
<evidence type="ECO:0000256" key="4">
    <source>
        <dbReference type="ARBA" id="ARBA00022692"/>
    </source>
</evidence>
<dbReference type="Pfam" id="PF06750">
    <property type="entry name" value="A24_N_bact"/>
    <property type="match status" value="1"/>
</dbReference>
<protein>
    <recommendedName>
        <fullName evidence="12">Prepilin peptidase</fullName>
    </recommendedName>
</protein>
<evidence type="ECO:0000313" key="10">
    <source>
        <dbReference type="EMBL" id="PJA46172.1"/>
    </source>
</evidence>
<evidence type="ECO:0000313" key="11">
    <source>
        <dbReference type="Proteomes" id="UP000231263"/>
    </source>
</evidence>
<reference evidence="11" key="1">
    <citation type="submission" date="2017-09" db="EMBL/GenBank/DDBJ databases">
        <title>Depth-based differentiation of microbial function through sediment-hosted aquifers and enrichment of novel symbionts in the deep terrestrial subsurface.</title>
        <authorList>
            <person name="Probst A.J."/>
            <person name="Ladd B."/>
            <person name="Jarett J.K."/>
            <person name="Geller-Mcgrath D.E."/>
            <person name="Sieber C.M.K."/>
            <person name="Emerson J.B."/>
            <person name="Anantharaman K."/>
            <person name="Thomas B.C."/>
            <person name="Malmstrom R."/>
            <person name="Stieglmeier M."/>
            <person name="Klingl A."/>
            <person name="Woyke T."/>
            <person name="Ryan C.M."/>
            <person name="Banfield J.F."/>
        </authorList>
    </citation>
    <scope>NUCLEOTIDE SEQUENCE [LARGE SCALE GENOMIC DNA]</scope>
</reference>
<evidence type="ECO:0000256" key="5">
    <source>
        <dbReference type="ARBA" id="ARBA00022989"/>
    </source>
</evidence>
<feature type="transmembrane region" description="Helical" evidence="7">
    <location>
        <begin position="238"/>
        <end position="261"/>
    </location>
</feature>
<dbReference type="GO" id="GO:0004190">
    <property type="term" value="F:aspartic-type endopeptidase activity"/>
    <property type="evidence" value="ECO:0007669"/>
    <property type="project" value="InterPro"/>
</dbReference>
<dbReference type="EMBL" id="PFWT01000015">
    <property type="protein sequence ID" value="PJA46172.1"/>
    <property type="molecule type" value="Genomic_DNA"/>
</dbReference>
<comment type="similarity">
    <text evidence="2">Belongs to the peptidase A24 family.</text>
</comment>
<dbReference type="Gene3D" id="1.20.120.1220">
    <property type="match status" value="1"/>
</dbReference>
<keyword evidence="6 7" id="KW-0472">Membrane</keyword>
<evidence type="ECO:0000256" key="2">
    <source>
        <dbReference type="ARBA" id="ARBA00005801"/>
    </source>
</evidence>
<sequence length="264" mass="28933">MTDLIIWTILASLLGIIFGSFINVVVFRTKEGQSLGGRSKCRTCLEPIGGMDLIPIVSYFALKGRCRRCSSVIEWQYPAVEMATGILFGLLFARAWLGIGWPNFIDQTEWVALFVRDASIAIFLVIIFVYDFRYSYILDKYSIPAILLALVFNVALGANALSLLLGGLLIGGFFAIQFLVSEGKWIGGGDIRMGLLMGFLLGPALGGVALFVSYVLGALTGIFLILTKQRELNSHVPFGTFLALGTVIAMIWGSGLLNWYLGYF</sequence>
<feature type="domain" description="Prepilin type IV endopeptidase peptidase" evidence="8">
    <location>
        <begin position="120"/>
        <end position="222"/>
    </location>
</feature>
<keyword evidence="5 7" id="KW-1133">Transmembrane helix</keyword>
<dbReference type="InterPro" id="IPR000045">
    <property type="entry name" value="Prepilin_IV_endopep_pep"/>
</dbReference>
<dbReference type="Pfam" id="PF01478">
    <property type="entry name" value="Peptidase_A24"/>
    <property type="match status" value="1"/>
</dbReference>
<dbReference type="InterPro" id="IPR010627">
    <property type="entry name" value="Prepilin_pept_A24_N"/>
</dbReference>
<evidence type="ECO:0000256" key="7">
    <source>
        <dbReference type="SAM" id="Phobius"/>
    </source>
</evidence>
<keyword evidence="4 7" id="KW-0812">Transmembrane</keyword>
<organism evidence="10 11">
    <name type="scientific">Candidatus Uhrbacteria bacterium CG_4_9_14_3_um_filter_41_35</name>
    <dbReference type="NCBI Taxonomy" id="1975034"/>
    <lineage>
        <taxon>Bacteria</taxon>
        <taxon>Candidatus Uhriibacteriota</taxon>
    </lineage>
</organism>